<dbReference type="HOGENOM" id="CLU_3350591_0_0_6"/>
<dbReference type="Proteomes" id="UP000008084">
    <property type="component" value="Chromosome"/>
</dbReference>
<organism evidence="1 2">
    <name type="scientific">Yersinia enterocolitica subsp. palearctica serotype O:3 (strain DSM 13030 / CIP 106945 / Y11)</name>
    <dbReference type="NCBI Taxonomy" id="930944"/>
    <lineage>
        <taxon>Bacteria</taxon>
        <taxon>Pseudomonadati</taxon>
        <taxon>Pseudomonadota</taxon>
        <taxon>Gammaproteobacteria</taxon>
        <taxon>Enterobacterales</taxon>
        <taxon>Yersiniaceae</taxon>
        <taxon>Yersinia</taxon>
    </lineage>
</organism>
<protein>
    <submittedName>
        <fullName evidence="1">Uncharacterized protein</fullName>
    </submittedName>
</protein>
<dbReference type="PATRIC" id="fig|930944.6.peg.3235"/>
<proteinExistence type="predicted"/>
<evidence type="ECO:0000313" key="1">
    <source>
        <dbReference type="EMBL" id="CBY29281.1"/>
    </source>
</evidence>
<sequence length="37" mass="4228">MLLPKMTAREQGNKQDVIPVAEFRHCLRLGGWFSLAN</sequence>
<dbReference type="AlphaFoldDB" id="A0A0H3NW68"/>
<dbReference type="EMBL" id="FR729477">
    <property type="protein sequence ID" value="CBY29281.1"/>
    <property type="molecule type" value="Genomic_DNA"/>
</dbReference>
<gene>
    <name evidence="1" type="ordered locus">Y11_32491</name>
</gene>
<accession>A0A0H3NW68</accession>
<reference evidence="1 2" key="1">
    <citation type="journal article" date="2011" name="J. Bacteriol.">
        <title>Complete genome sequence of Yersinia enterocolitica subsp. palearctica serogroup O:3.</title>
        <authorList>
            <person name="Batzilla J."/>
            <person name="Hoper D."/>
            <person name="Antonenka U."/>
            <person name="Heesemann J."/>
            <person name="Rakin A."/>
        </authorList>
    </citation>
    <scope>NUCLEOTIDE SEQUENCE [LARGE SCALE GENOMIC DNA]</scope>
    <source>
        <strain evidence="2">DSM 13030 / CIP 106945 / Y11</strain>
    </source>
</reference>
<dbReference type="KEGG" id="yey:Y11_32491"/>
<name>A0A0H3NW68_YERE1</name>
<evidence type="ECO:0000313" key="2">
    <source>
        <dbReference type="Proteomes" id="UP000008084"/>
    </source>
</evidence>